<evidence type="ECO:0000313" key="1">
    <source>
        <dbReference type="EMBL" id="SVB75909.1"/>
    </source>
</evidence>
<sequence>MKYLKEITSWSESPETPNHTYIFNEKDENVGYIKTGTTEEIYFSKPFKQFSKSRRKFVQLKRGNSNG</sequence>
<dbReference type="AlphaFoldDB" id="A0A382GLS1"/>
<dbReference type="EMBL" id="UINC01056180">
    <property type="protein sequence ID" value="SVB75909.1"/>
    <property type="molecule type" value="Genomic_DNA"/>
</dbReference>
<organism evidence="1">
    <name type="scientific">marine metagenome</name>
    <dbReference type="NCBI Taxonomy" id="408172"/>
    <lineage>
        <taxon>unclassified sequences</taxon>
        <taxon>metagenomes</taxon>
        <taxon>ecological metagenomes</taxon>
    </lineage>
</organism>
<name>A0A382GLS1_9ZZZZ</name>
<reference evidence="1" key="1">
    <citation type="submission" date="2018-05" db="EMBL/GenBank/DDBJ databases">
        <authorList>
            <person name="Lanie J.A."/>
            <person name="Ng W.-L."/>
            <person name="Kazmierczak K.M."/>
            <person name="Andrzejewski T.M."/>
            <person name="Davidsen T.M."/>
            <person name="Wayne K.J."/>
            <person name="Tettelin H."/>
            <person name="Glass J.I."/>
            <person name="Rusch D."/>
            <person name="Podicherti R."/>
            <person name="Tsui H.-C.T."/>
            <person name="Winkler M.E."/>
        </authorList>
    </citation>
    <scope>NUCLEOTIDE SEQUENCE</scope>
</reference>
<protein>
    <submittedName>
        <fullName evidence="1">Uncharacterized protein</fullName>
    </submittedName>
</protein>
<gene>
    <name evidence="1" type="ORF">METZ01_LOCUS228763</name>
</gene>
<proteinExistence type="predicted"/>
<accession>A0A382GLS1</accession>